<evidence type="ECO:0000313" key="2">
    <source>
        <dbReference type="Proteomes" id="UP000663864"/>
    </source>
</evidence>
<dbReference type="AlphaFoldDB" id="A0A815UK93"/>
<gene>
    <name evidence="1" type="ORF">ZHD862_LOCUS38277</name>
</gene>
<dbReference type="Proteomes" id="UP000663864">
    <property type="component" value="Unassembled WGS sequence"/>
</dbReference>
<evidence type="ECO:0000313" key="1">
    <source>
        <dbReference type="EMBL" id="CAF1518750.1"/>
    </source>
</evidence>
<accession>A0A815UK93</accession>
<comment type="caution">
    <text evidence="1">The sequence shown here is derived from an EMBL/GenBank/DDBJ whole genome shotgun (WGS) entry which is preliminary data.</text>
</comment>
<protein>
    <submittedName>
        <fullName evidence="1">Uncharacterized protein</fullName>
    </submittedName>
</protein>
<name>A0A815UK93_9BILA</name>
<sequence>MVLNKGSHQPYLQRKYDELLNEYRQYQSTKEIRLGELQLELKLKTFEFDLENDNDANKILFSYGYGPSLPTSAKRVIQLEQPLKVMKTVIMNLQNQEPQKLIRRSPSPPLLIINIVHLHHQLINQDEQLVLFDQLNQHNNPPPIRDVHRG</sequence>
<dbReference type="EMBL" id="CAJNOT010008519">
    <property type="protein sequence ID" value="CAF1518750.1"/>
    <property type="molecule type" value="Genomic_DNA"/>
</dbReference>
<organism evidence="1 2">
    <name type="scientific">Rotaria sordida</name>
    <dbReference type="NCBI Taxonomy" id="392033"/>
    <lineage>
        <taxon>Eukaryota</taxon>
        <taxon>Metazoa</taxon>
        <taxon>Spiralia</taxon>
        <taxon>Gnathifera</taxon>
        <taxon>Rotifera</taxon>
        <taxon>Eurotatoria</taxon>
        <taxon>Bdelloidea</taxon>
        <taxon>Philodinida</taxon>
        <taxon>Philodinidae</taxon>
        <taxon>Rotaria</taxon>
    </lineage>
</organism>
<proteinExistence type="predicted"/>
<reference evidence="1" key="1">
    <citation type="submission" date="2021-02" db="EMBL/GenBank/DDBJ databases">
        <authorList>
            <person name="Nowell W R."/>
        </authorList>
    </citation>
    <scope>NUCLEOTIDE SEQUENCE</scope>
</reference>